<sequence>MRRTEQRRTASFRELRLQEQLCPVPEDASAMMLAIASDATFDTAVPLTPPSVSSDLRFEAGGVRMPSSDSMMPIGAGDASSCTMRVHDSICSILMLTKSCE</sequence>
<reference evidence="1" key="1">
    <citation type="submission" date="2022-08" db="UniProtKB">
        <authorList>
            <consortium name="EnsemblMetazoa"/>
        </authorList>
    </citation>
    <scope>IDENTIFICATION</scope>
</reference>
<proteinExistence type="predicted"/>
<evidence type="ECO:0000313" key="1">
    <source>
        <dbReference type="EnsemblMetazoa" id="ACOM030394-PA.1"/>
    </source>
</evidence>
<dbReference type="EnsemblMetazoa" id="ACOM030394-RA">
    <property type="protein sequence ID" value="ACOM030394-PA.1"/>
    <property type="gene ID" value="ACOM030394"/>
</dbReference>
<accession>A0A8W7PFQ0</accession>
<name>A0A8W7PFQ0_ANOCL</name>
<organism evidence="1">
    <name type="scientific">Anopheles coluzzii</name>
    <name type="common">African malaria mosquito</name>
    <dbReference type="NCBI Taxonomy" id="1518534"/>
    <lineage>
        <taxon>Eukaryota</taxon>
        <taxon>Metazoa</taxon>
        <taxon>Ecdysozoa</taxon>
        <taxon>Arthropoda</taxon>
        <taxon>Hexapoda</taxon>
        <taxon>Insecta</taxon>
        <taxon>Pterygota</taxon>
        <taxon>Neoptera</taxon>
        <taxon>Endopterygota</taxon>
        <taxon>Diptera</taxon>
        <taxon>Nematocera</taxon>
        <taxon>Culicoidea</taxon>
        <taxon>Culicidae</taxon>
        <taxon>Anophelinae</taxon>
        <taxon>Anopheles</taxon>
    </lineage>
</organism>
<dbReference type="AlphaFoldDB" id="A0A8W7PFQ0"/>
<dbReference type="Proteomes" id="UP000075882">
    <property type="component" value="Unassembled WGS sequence"/>
</dbReference>
<protein>
    <submittedName>
        <fullName evidence="1">Uncharacterized protein</fullName>
    </submittedName>
</protein>